<name>A0A5P2G2B7_9BACT</name>
<dbReference type="Gene3D" id="3.30.2400.10">
    <property type="entry name" value="Major capsid protein gp5"/>
    <property type="match status" value="1"/>
</dbReference>
<dbReference type="Proteomes" id="UP000292424">
    <property type="component" value="Chromosome"/>
</dbReference>
<proteinExistence type="predicted"/>
<reference evidence="1 2" key="1">
    <citation type="submission" date="2019-09" db="EMBL/GenBank/DDBJ databases">
        <title>Complete genome sequence of Arachidicoccus sp. B3-10 isolated from apple orchard soil.</title>
        <authorList>
            <person name="Kim H.S."/>
            <person name="Han K.-I."/>
            <person name="Suh M.K."/>
            <person name="Lee K.C."/>
            <person name="Eom M.K."/>
            <person name="Kim J.-S."/>
            <person name="Kang S.W."/>
            <person name="Sin Y."/>
            <person name="Lee J.-S."/>
        </authorList>
    </citation>
    <scope>NUCLEOTIDE SEQUENCE [LARGE SCALE GENOMIC DNA]</scope>
    <source>
        <strain evidence="1 2">B3-10</strain>
    </source>
</reference>
<organism evidence="1 2">
    <name type="scientific">Rhizosphaericola mali</name>
    <dbReference type="NCBI Taxonomy" id="2545455"/>
    <lineage>
        <taxon>Bacteria</taxon>
        <taxon>Pseudomonadati</taxon>
        <taxon>Bacteroidota</taxon>
        <taxon>Chitinophagia</taxon>
        <taxon>Chitinophagales</taxon>
        <taxon>Chitinophagaceae</taxon>
        <taxon>Rhizosphaericola</taxon>
    </lineage>
</organism>
<dbReference type="KEGG" id="arac:E0W69_009390"/>
<protein>
    <recommendedName>
        <fullName evidence="3">Phage major capsid protein</fullName>
    </recommendedName>
</protein>
<dbReference type="EMBL" id="CP044016">
    <property type="protein sequence ID" value="QES88858.1"/>
    <property type="molecule type" value="Genomic_DNA"/>
</dbReference>
<accession>A0A5P2G2B7</accession>
<dbReference type="RefSeq" id="WP_131329806.1">
    <property type="nucleotide sequence ID" value="NZ_CP044016.1"/>
</dbReference>
<keyword evidence="2" id="KW-1185">Reference proteome</keyword>
<dbReference type="Gene3D" id="3.30.2320.10">
    <property type="entry name" value="hypothetical protein PF0899 domain"/>
    <property type="match status" value="1"/>
</dbReference>
<gene>
    <name evidence="1" type="ORF">E0W69_009390</name>
</gene>
<sequence length="444" mass="47792">MNEKEFQDLVAKVGAEAANKIKAEMDGYDAKMKTIAEDAVKNGGGLTKEQFETYKTSSETAINEIKEIAKKQGTTLAQLQLSGGKEETKSIASVFAENNDELKKVYSQRSGTVDFMVYKNSKGEWTARKHDPLAAKAAGPHATIDAVGAAGNTASISQAFGAATLLRMGANADIVSQYRNTPWIFDLINTTQAGWSDLPFVIWFEEQAKQGGSTLVTEGGTKPPVQYTYKLRSSEYKKRAQLLSFTEEFNLDFSRLQSDIIGKGQTDLINQINSDLLTGITNAATAYNTAASFTGGVAFADANDFDVIAALAAQVDNATYGNSTNAAIMSTFKKYRMGVTKSTTGEYIDRPSVLDAVNFIGNPDMAADALLVGDLKQYNAILRGGFIVKVGYNGTDFGENKFSVVQEQFYFDYISDIRKAALVKGPNFADVKTALASVGAGGGE</sequence>
<evidence type="ECO:0008006" key="3">
    <source>
        <dbReference type="Google" id="ProtNLM"/>
    </source>
</evidence>
<dbReference type="SUPFAM" id="SSF56563">
    <property type="entry name" value="Major capsid protein gp5"/>
    <property type="match status" value="1"/>
</dbReference>
<evidence type="ECO:0000313" key="1">
    <source>
        <dbReference type="EMBL" id="QES88858.1"/>
    </source>
</evidence>
<evidence type="ECO:0000313" key="2">
    <source>
        <dbReference type="Proteomes" id="UP000292424"/>
    </source>
</evidence>
<dbReference type="AlphaFoldDB" id="A0A5P2G2B7"/>
<dbReference type="OrthoDB" id="1100685at2"/>